<dbReference type="Proteomes" id="UP001149719">
    <property type="component" value="Unassembled WGS sequence"/>
</dbReference>
<organism evidence="1 2">
    <name type="scientific">Marinomonas phaeophyticola</name>
    <dbReference type="NCBI Taxonomy" id="3004091"/>
    <lineage>
        <taxon>Bacteria</taxon>
        <taxon>Pseudomonadati</taxon>
        <taxon>Pseudomonadota</taxon>
        <taxon>Gammaproteobacteria</taxon>
        <taxon>Oceanospirillales</taxon>
        <taxon>Oceanospirillaceae</taxon>
        <taxon>Marinomonas</taxon>
    </lineage>
</organism>
<dbReference type="RefSeq" id="WP_269123012.1">
    <property type="nucleotide sequence ID" value="NZ_JAPUBN010000011.1"/>
</dbReference>
<accession>A0ABT4JR09</accession>
<dbReference type="PIRSF" id="PIRSF006487">
    <property type="entry name" value="GcvT"/>
    <property type="match status" value="1"/>
</dbReference>
<dbReference type="EMBL" id="JAPUBN010000011">
    <property type="protein sequence ID" value="MCZ2720822.1"/>
    <property type="molecule type" value="Genomic_DNA"/>
</dbReference>
<dbReference type="Gene3D" id="2.40.30.160">
    <property type="match status" value="1"/>
</dbReference>
<gene>
    <name evidence="1" type="ORF">O1D97_03985</name>
</gene>
<dbReference type="SUPFAM" id="SSF103025">
    <property type="entry name" value="Folate-binding domain"/>
    <property type="match status" value="1"/>
</dbReference>
<dbReference type="Gene3D" id="3.30.70.1400">
    <property type="entry name" value="Aminomethyltransferase beta-barrel domains"/>
    <property type="match status" value="1"/>
</dbReference>
<evidence type="ECO:0000313" key="2">
    <source>
        <dbReference type="Proteomes" id="UP001149719"/>
    </source>
</evidence>
<evidence type="ECO:0000313" key="1">
    <source>
        <dbReference type="EMBL" id="MCZ2720822.1"/>
    </source>
</evidence>
<protein>
    <recommendedName>
        <fullName evidence="3">Aminomethyltransferase folate-binding domain-containing protein</fullName>
    </recommendedName>
</protein>
<name>A0ABT4JR09_9GAMM</name>
<dbReference type="PANTHER" id="PTHR22602:SF0">
    <property type="entry name" value="TRANSFERASE CAF17, MITOCHONDRIAL-RELATED"/>
    <property type="match status" value="1"/>
</dbReference>
<sequence>MSDLFTSLKDEFTFPFSTQRSDLGILQFDGVDSNKFLQGQTTCDLSKLTSENALLGAICNLKGQVVSNFYLIKQSETILMVMKHDLVEKTHLHLKKFAVFFKTTISDASQAYILNSMFYTSPTMVFTQQEHRSTITKGKTTQVLLQTSPIKHLLTLTPSSLNPEETGTLKCPLSQATPLLSLFAEPLITLKDSERFLPNMLNMQFTDGISFKKGCYTGQEIVARVHYRGKTKKRLYLASLDQAMELSQTDIQTTDAKPVGDIIESASLNGKTILLAVITISDTDSVLNIKDQTVNLHDLPYSIE</sequence>
<evidence type="ECO:0008006" key="3">
    <source>
        <dbReference type="Google" id="ProtNLM"/>
    </source>
</evidence>
<dbReference type="InterPro" id="IPR045179">
    <property type="entry name" value="YgfZ/GcvT"/>
</dbReference>
<dbReference type="NCBIfam" id="TIGR03317">
    <property type="entry name" value="ygfZ_signature"/>
    <property type="match status" value="1"/>
</dbReference>
<comment type="caution">
    <text evidence="1">The sequence shown here is derived from an EMBL/GenBank/DDBJ whole genome shotgun (WGS) entry which is preliminary data.</text>
</comment>
<keyword evidence="2" id="KW-1185">Reference proteome</keyword>
<dbReference type="PANTHER" id="PTHR22602">
    <property type="entry name" value="TRANSFERASE CAF17, MITOCHONDRIAL-RELATED"/>
    <property type="match status" value="1"/>
</dbReference>
<dbReference type="InterPro" id="IPR017703">
    <property type="entry name" value="YgfZ/GCV_T_CS"/>
</dbReference>
<reference evidence="1" key="1">
    <citation type="submission" date="2022-12" db="EMBL/GenBank/DDBJ databases">
        <title>Marinomonas 15G1-11 sp. nov, isolated from marine algae.</title>
        <authorList>
            <person name="Butt M."/>
            <person name="Choi D.G."/>
            <person name="Kim J.M."/>
            <person name="Lee J.K."/>
            <person name="Baek J.H."/>
            <person name="Jeon C.O."/>
        </authorList>
    </citation>
    <scope>NUCLEOTIDE SEQUENCE</scope>
    <source>
        <strain evidence="1">15G1-11</strain>
    </source>
</reference>
<proteinExistence type="predicted"/>